<organism evidence="2 5">
    <name type="scientific">Marinomonas gallaica</name>
    <dbReference type="NCBI Taxonomy" id="1806667"/>
    <lineage>
        <taxon>Bacteria</taxon>
        <taxon>Pseudomonadati</taxon>
        <taxon>Pseudomonadota</taxon>
        <taxon>Gammaproteobacteria</taxon>
        <taxon>Oceanospirillales</taxon>
        <taxon>Oceanospirillaceae</taxon>
        <taxon>Marinomonas</taxon>
    </lineage>
</organism>
<dbReference type="InterPro" id="IPR010706">
    <property type="entry name" value="Fatty_acid_cis-trans_isomerase"/>
</dbReference>
<protein>
    <submittedName>
        <fullName evidence="2">Fatty acid cis/trans isomerase (CTI)</fullName>
    </submittedName>
</protein>
<proteinExistence type="predicted"/>
<keyword evidence="1" id="KW-0732">Signal</keyword>
<dbReference type="Pfam" id="PF06934">
    <property type="entry name" value="CTI"/>
    <property type="match status" value="1"/>
</dbReference>
<keyword evidence="2" id="KW-0413">Isomerase</keyword>
<dbReference type="GO" id="GO:0016853">
    <property type="term" value="F:isomerase activity"/>
    <property type="evidence" value="ECO:0007669"/>
    <property type="project" value="UniProtKB-KW"/>
</dbReference>
<feature type="signal peptide" evidence="1">
    <location>
        <begin position="1"/>
        <end position="23"/>
    </location>
</feature>
<dbReference type="EMBL" id="FLRA01000037">
    <property type="protein sequence ID" value="SBT19428.1"/>
    <property type="molecule type" value="Genomic_DNA"/>
</dbReference>
<gene>
    <name evidence="2" type="ORF">MGA5115_03593</name>
    <name evidence="3" type="ORF">MGA5116_03526</name>
</gene>
<evidence type="ECO:0000256" key="1">
    <source>
        <dbReference type="SAM" id="SignalP"/>
    </source>
</evidence>
<evidence type="ECO:0000313" key="5">
    <source>
        <dbReference type="Proteomes" id="UP000092871"/>
    </source>
</evidence>
<reference evidence="2 5" key="2">
    <citation type="submission" date="2016-06" db="EMBL/GenBank/DDBJ databases">
        <authorList>
            <person name="Kjaerup R.B."/>
            <person name="Dalgaard T.S."/>
            <person name="Juul-Madsen H.R."/>
        </authorList>
    </citation>
    <scope>NUCLEOTIDE SEQUENCE [LARGE SCALE GENOMIC DNA]</scope>
    <source>
        <strain evidence="2 5">CECT 5115</strain>
    </source>
</reference>
<evidence type="ECO:0000313" key="3">
    <source>
        <dbReference type="EMBL" id="SBT22896.1"/>
    </source>
</evidence>
<evidence type="ECO:0000313" key="2">
    <source>
        <dbReference type="EMBL" id="SBT19428.1"/>
    </source>
</evidence>
<keyword evidence="4" id="KW-1185">Reference proteome</keyword>
<sequence>MKLISRWSLVLLLVVLSGCAVYATNNLDDVFGPADIENRQVTSKAIPDDFYQDQVKPILESRCINCHACYDAPCQIKLTAFSGIERGGSKERVYEGDRLLALKPTRLFEDARTTEEWREKGFYPILNEREQSPAANLQGSVMYRAIALRRQQGAFQTDVLPADEYDFSLNRDQVCPAVEEYSNFEQSHPTWGMPYGLPELNDREYDILTTWLAKGALMNTTADVPVSVSQQVQTWESRFNGDSMKEQLVNRYIFEHIYLYSLYFDDEARYTFKLIRSSTPPGEPIKRISTRRPYEDPSVDRVYYRLWLDPESRVQKTFIPMHLDEARYKRWSAWFYGEKYDVTELPGYDVEIASNPFKAFEQIPANSRYRFLLDHAQNTIMAFIKGPVCRGQVAVNVINEQFWVYFVDPEFELHNIGSDFLRQNATSLGLPASLSNNVLPISTWIKYSEKQKDYLSSKAQLIDNMGQEGMEFSTSMIWDGEGRNPNAALTVMRHFDNATVEKGLVGLSPKTAWVIDYPLLERIHYLLVAGFDVFGNVGHQLVTRLYMDFLRMEGEMNFLMFLPRDERAAVREYWYRDADKTIKDYIFSDLLKVDVASAVDYQTDHHKEELFALIKERLAPVLSRRHELSQSALSADSQEMLLSLQTLQGKSASVFPELAMLMITRGDQPAELATIIHNRAHSSITSLLDEESTLLPEEDTLIVARGIVGDYPNVLLKMREQDIPTFVGMVKELRSEKDYAELLNQFGVRRTSSEFWATSDEIARLNKAMKPLSSGILDYNRLENR</sequence>
<feature type="chain" id="PRO_5008677169" evidence="1">
    <location>
        <begin position="24"/>
        <end position="785"/>
    </location>
</feature>
<dbReference type="PROSITE" id="PS51257">
    <property type="entry name" value="PROKAR_LIPOPROTEIN"/>
    <property type="match status" value="1"/>
</dbReference>
<reference evidence="3 4" key="1">
    <citation type="submission" date="2016-06" db="EMBL/GenBank/DDBJ databases">
        <authorList>
            <person name="Rodrigo-Torres L."/>
            <person name="Arahal D.R."/>
        </authorList>
    </citation>
    <scope>NUCLEOTIDE SEQUENCE [LARGE SCALE GENOMIC DNA]</scope>
    <source>
        <strain evidence="3 4">CECT 5116</strain>
    </source>
</reference>
<dbReference type="Proteomes" id="UP000092871">
    <property type="component" value="Unassembled WGS sequence"/>
</dbReference>
<name>A0A1C3JW49_9GAMM</name>
<dbReference type="RefSeq" id="WP_067038779.1">
    <property type="nucleotide sequence ID" value="NZ_FLRA01000037.1"/>
</dbReference>
<dbReference type="EMBL" id="FLRB01000036">
    <property type="protein sequence ID" value="SBT22896.1"/>
    <property type="molecule type" value="Genomic_DNA"/>
</dbReference>
<accession>A0A1C3JW49</accession>
<dbReference type="Proteomes" id="UP000092840">
    <property type="component" value="Unassembled WGS sequence"/>
</dbReference>
<dbReference type="AlphaFoldDB" id="A0A1C3JW49"/>
<evidence type="ECO:0000313" key="4">
    <source>
        <dbReference type="Proteomes" id="UP000092840"/>
    </source>
</evidence>